<dbReference type="InterPro" id="IPR054053">
    <property type="entry name" value="DUF6887"/>
</dbReference>
<dbReference type="AlphaFoldDB" id="K9YVW3"/>
<reference evidence="1" key="1">
    <citation type="submission" date="2012-04" db="EMBL/GenBank/DDBJ databases">
        <title>Finished genome of Dactylococcopsis salina PCC 8305.</title>
        <authorList>
            <consortium name="US DOE Joint Genome Institute"/>
            <person name="Gugger M."/>
            <person name="Coursin T."/>
            <person name="Rippka R."/>
            <person name="Tandeau De Marsac N."/>
            <person name="Huntemann M."/>
            <person name="Wei C.-L."/>
            <person name="Han J."/>
            <person name="Detter J.C."/>
            <person name="Han C."/>
            <person name="Tapia R."/>
            <person name="Daligault H."/>
            <person name="Chen A."/>
            <person name="Krypides N."/>
            <person name="Mavromatis K."/>
            <person name="Markowitz V."/>
            <person name="Szeto E."/>
            <person name="Ivanova N."/>
            <person name="Ovchinnikova G."/>
            <person name="Pagani I."/>
            <person name="Pati A."/>
            <person name="Goodwin L."/>
            <person name="Peters L."/>
            <person name="Pitluck S."/>
            <person name="Woyke T."/>
            <person name="Kerfeld C."/>
        </authorList>
    </citation>
    <scope>NUCLEOTIDE SEQUENCE [LARGE SCALE GENOMIC DNA]</scope>
    <source>
        <strain evidence="1">PCC 8305</strain>
    </source>
</reference>
<dbReference type="HOGENOM" id="CLU_193569_3_0_3"/>
<proteinExistence type="predicted"/>
<dbReference type="KEGG" id="dsl:Dacsa_1542"/>
<dbReference type="RefSeq" id="WP_015229221.1">
    <property type="nucleotide sequence ID" value="NC_019780.1"/>
</dbReference>
<accession>K9YVW3</accession>
<dbReference type="STRING" id="13035.Dacsa_1542"/>
<sequence length="63" mass="7555">MNLSELNETQLKQYLSEHRNDDDKFSSALRELMSRDPNPTWYPPTGWEETGRIIQQKIKEMEE</sequence>
<dbReference type="OrthoDB" id="428513at2"/>
<evidence type="ECO:0000313" key="2">
    <source>
        <dbReference type="Proteomes" id="UP000010482"/>
    </source>
</evidence>
<dbReference type="EMBL" id="CP003944">
    <property type="protein sequence ID" value="AFZ50223.1"/>
    <property type="molecule type" value="Genomic_DNA"/>
</dbReference>
<dbReference type="Proteomes" id="UP000010482">
    <property type="component" value="Chromosome"/>
</dbReference>
<evidence type="ECO:0000313" key="1">
    <source>
        <dbReference type="EMBL" id="AFZ50223.1"/>
    </source>
</evidence>
<keyword evidence="2" id="KW-1185">Reference proteome</keyword>
<dbReference type="Pfam" id="PF21826">
    <property type="entry name" value="DUF6887"/>
    <property type="match status" value="1"/>
</dbReference>
<organism evidence="1 2">
    <name type="scientific">Dactylococcopsis salina (strain PCC 8305)</name>
    <name type="common">Myxobactron salinum</name>
    <dbReference type="NCBI Taxonomy" id="13035"/>
    <lineage>
        <taxon>Bacteria</taxon>
        <taxon>Bacillati</taxon>
        <taxon>Cyanobacteriota</taxon>
        <taxon>Cyanophyceae</taxon>
        <taxon>Nodosilineales</taxon>
        <taxon>Cymatolegaceae</taxon>
        <taxon>Dactylococcopsis</taxon>
    </lineage>
</organism>
<name>K9YVW3_DACS8</name>
<gene>
    <name evidence="1" type="ORF">Dacsa_1542</name>
</gene>
<protein>
    <submittedName>
        <fullName evidence="1">Uncharacterized protein</fullName>
    </submittedName>
</protein>